<dbReference type="OrthoDB" id="74240at2759"/>
<comment type="function">
    <text evidence="6">Involved in efficient integration of the N-module into mitochondrial respiratory chain complex I.</text>
</comment>
<comment type="subcellular location">
    <subcellularLocation>
        <location evidence="1">Mitochondrion</location>
    </subcellularLocation>
</comment>
<keyword evidence="9" id="KW-1185">Reference proteome</keyword>
<name>A0A6A5XLB7_9PLEO</name>
<protein>
    <recommendedName>
        <fullName evidence="5">LYR motif-containing protein 2</fullName>
    </recommendedName>
</protein>
<dbReference type="GeneID" id="54285946"/>
<dbReference type="CDD" id="cd20262">
    <property type="entry name" value="Complex1_LYR_LYRM2"/>
    <property type="match status" value="1"/>
</dbReference>
<gene>
    <name evidence="8" type="ORF">BU24DRAFT_424606</name>
</gene>
<dbReference type="Pfam" id="PF05347">
    <property type="entry name" value="Complex1_LYR"/>
    <property type="match status" value="1"/>
</dbReference>
<evidence type="ECO:0000259" key="7">
    <source>
        <dbReference type="Pfam" id="PF05347"/>
    </source>
</evidence>
<accession>A0A6A5XLB7</accession>
<dbReference type="RefSeq" id="XP_033381946.1">
    <property type="nucleotide sequence ID" value="XM_033528549.1"/>
</dbReference>
<evidence type="ECO:0000256" key="2">
    <source>
        <dbReference type="ARBA" id="ARBA00009508"/>
    </source>
</evidence>
<keyword evidence="3" id="KW-0809">Transit peptide</keyword>
<dbReference type="InterPro" id="IPR045293">
    <property type="entry name" value="Complex1_LYR_LYRM2"/>
</dbReference>
<sequence length="120" mass="13198">MGGASSPLAAAFGLNGTLRGYATIAGKPSSRLRMRGKTPVSLDHFIQRQRALALWREVLRTTASITDMSMRDDMRQHARAEFVQHRTVTDLGHIRYLISEGKTQLDTMKGALINSGVLTS</sequence>
<evidence type="ECO:0000313" key="8">
    <source>
        <dbReference type="EMBL" id="KAF2013607.1"/>
    </source>
</evidence>
<evidence type="ECO:0000256" key="3">
    <source>
        <dbReference type="ARBA" id="ARBA00022946"/>
    </source>
</evidence>
<keyword evidence="4" id="KW-0496">Mitochondrion</keyword>
<comment type="similarity">
    <text evidence="2">Belongs to the complex I LYR family.</text>
</comment>
<evidence type="ECO:0000256" key="4">
    <source>
        <dbReference type="ARBA" id="ARBA00023128"/>
    </source>
</evidence>
<feature type="domain" description="Complex 1 LYR protein" evidence="7">
    <location>
        <begin position="49"/>
        <end position="106"/>
    </location>
</feature>
<dbReference type="InterPro" id="IPR008011">
    <property type="entry name" value="Complex1_LYR_dom"/>
</dbReference>
<dbReference type="GO" id="GO:0005739">
    <property type="term" value="C:mitochondrion"/>
    <property type="evidence" value="ECO:0007669"/>
    <property type="project" value="UniProtKB-SubCell"/>
</dbReference>
<dbReference type="EMBL" id="ML978071">
    <property type="protein sequence ID" value="KAF2013607.1"/>
    <property type="molecule type" value="Genomic_DNA"/>
</dbReference>
<dbReference type="AlphaFoldDB" id="A0A6A5XLB7"/>
<evidence type="ECO:0000256" key="5">
    <source>
        <dbReference type="ARBA" id="ARBA00026235"/>
    </source>
</evidence>
<evidence type="ECO:0000256" key="1">
    <source>
        <dbReference type="ARBA" id="ARBA00004173"/>
    </source>
</evidence>
<dbReference type="Proteomes" id="UP000799778">
    <property type="component" value="Unassembled WGS sequence"/>
</dbReference>
<reference evidence="8" key="1">
    <citation type="journal article" date="2020" name="Stud. Mycol.">
        <title>101 Dothideomycetes genomes: a test case for predicting lifestyles and emergence of pathogens.</title>
        <authorList>
            <person name="Haridas S."/>
            <person name="Albert R."/>
            <person name="Binder M."/>
            <person name="Bloem J."/>
            <person name="Labutti K."/>
            <person name="Salamov A."/>
            <person name="Andreopoulos B."/>
            <person name="Baker S."/>
            <person name="Barry K."/>
            <person name="Bills G."/>
            <person name="Bluhm B."/>
            <person name="Cannon C."/>
            <person name="Castanera R."/>
            <person name="Culley D."/>
            <person name="Daum C."/>
            <person name="Ezra D."/>
            <person name="Gonzalez J."/>
            <person name="Henrissat B."/>
            <person name="Kuo A."/>
            <person name="Liang C."/>
            <person name="Lipzen A."/>
            <person name="Lutzoni F."/>
            <person name="Magnuson J."/>
            <person name="Mondo S."/>
            <person name="Nolan M."/>
            <person name="Ohm R."/>
            <person name="Pangilinan J."/>
            <person name="Park H.-J."/>
            <person name="Ramirez L."/>
            <person name="Alfaro M."/>
            <person name="Sun H."/>
            <person name="Tritt A."/>
            <person name="Yoshinaga Y."/>
            <person name="Zwiers L.-H."/>
            <person name="Turgeon B."/>
            <person name="Goodwin S."/>
            <person name="Spatafora J."/>
            <person name="Crous P."/>
            <person name="Grigoriev I."/>
        </authorList>
    </citation>
    <scope>NUCLEOTIDE SEQUENCE</scope>
    <source>
        <strain evidence="8">CBS 175.79</strain>
    </source>
</reference>
<dbReference type="PANTHER" id="PTHR13675">
    <property type="entry name" value="LYR MOTIF-CONTAINING PROTEIN 2"/>
    <property type="match status" value="1"/>
</dbReference>
<dbReference type="PANTHER" id="PTHR13675:SF0">
    <property type="entry name" value="LYR MOTIF-CONTAINING PROTEIN 2"/>
    <property type="match status" value="1"/>
</dbReference>
<organism evidence="8 9">
    <name type="scientific">Aaosphaeria arxii CBS 175.79</name>
    <dbReference type="NCBI Taxonomy" id="1450172"/>
    <lineage>
        <taxon>Eukaryota</taxon>
        <taxon>Fungi</taxon>
        <taxon>Dikarya</taxon>
        <taxon>Ascomycota</taxon>
        <taxon>Pezizomycotina</taxon>
        <taxon>Dothideomycetes</taxon>
        <taxon>Pleosporomycetidae</taxon>
        <taxon>Pleosporales</taxon>
        <taxon>Pleosporales incertae sedis</taxon>
        <taxon>Aaosphaeria</taxon>
    </lineage>
</organism>
<evidence type="ECO:0000256" key="6">
    <source>
        <dbReference type="ARBA" id="ARBA00044735"/>
    </source>
</evidence>
<evidence type="ECO:0000313" key="9">
    <source>
        <dbReference type="Proteomes" id="UP000799778"/>
    </source>
</evidence>
<proteinExistence type="inferred from homology"/>